<evidence type="ECO:0000313" key="2">
    <source>
        <dbReference type="Proteomes" id="UP000310200"/>
    </source>
</evidence>
<reference evidence="1 2" key="1">
    <citation type="journal article" date="2019" name="Philos. Trans. R. Soc. Lond., B, Biol. Sci.">
        <title>Ant behaviour and brain gene expression of defending hosts depend on the ecological success of the intruding social parasite.</title>
        <authorList>
            <person name="Kaur R."/>
            <person name="Stoldt M."/>
            <person name="Jongepier E."/>
            <person name="Feldmeyer B."/>
            <person name="Menzel F."/>
            <person name="Bornberg-Bauer E."/>
            <person name="Foitzik S."/>
        </authorList>
    </citation>
    <scope>NUCLEOTIDE SEQUENCE [LARGE SCALE GENOMIC DNA]</scope>
    <source>
        <tissue evidence="1">Whole body</tissue>
    </source>
</reference>
<evidence type="ECO:0000313" key="1">
    <source>
        <dbReference type="EMBL" id="TGZ48601.1"/>
    </source>
</evidence>
<organism evidence="1 2">
    <name type="scientific">Temnothorax longispinosus</name>
    <dbReference type="NCBI Taxonomy" id="300112"/>
    <lineage>
        <taxon>Eukaryota</taxon>
        <taxon>Metazoa</taxon>
        <taxon>Ecdysozoa</taxon>
        <taxon>Arthropoda</taxon>
        <taxon>Hexapoda</taxon>
        <taxon>Insecta</taxon>
        <taxon>Pterygota</taxon>
        <taxon>Neoptera</taxon>
        <taxon>Endopterygota</taxon>
        <taxon>Hymenoptera</taxon>
        <taxon>Apocrita</taxon>
        <taxon>Aculeata</taxon>
        <taxon>Formicoidea</taxon>
        <taxon>Formicidae</taxon>
        <taxon>Myrmicinae</taxon>
        <taxon>Temnothorax</taxon>
    </lineage>
</organism>
<dbReference type="EMBL" id="QBLH01002385">
    <property type="protein sequence ID" value="TGZ48601.1"/>
    <property type="molecule type" value="Genomic_DNA"/>
</dbReference>
<gene>
    <name evidence="1" type="ORF">DBV15_10774</name>
</gene>
<feature type="non-terminal residue" evidence="1">
    <location>
        <position position="106"/>
    </location>
</feature>
<sequence>MTRRHSIPDRLVQVFSTRSNHAHCKAFCIKDFPSCQIRSSISTKIQGDLTEARKKFYFACSKRSENRARITSELQSFGAAGTQLRPVPYSHGELGRSITEISRRDV</sequence>
<dbReference type="AlphaFoldDB" id="A0A4S2KGN0"/>
<comment type="caution">
    <text evidence="1">The sequence shown here is derived from an EMBL/GenBank/DDBJ whole genome shotgun (WGS) entry which is preliminary data.</text>
</comment>
<name>A0A4S2KGN0_9HYME</name>
<proteinExistence type="predicted"/>
<dbReference type="Proteomes" id="UP000310200">
    <property type="component" value="Unassembled WGS sequence"/>
</dbReference>
<accession>A0A4S2KGN0</accession>
<protein>
    <submittedName>
        <fullName evidence="1">Uncharacterized protein</fullName>
    </submittedName>
</protein>
<keyword evidence="2" id="KW-1185">Reference proteome</keyword>